<gene>
    <name evidence="1" type="ORF">JCM21142_93764</name>
</gene>
<dbReference type="Proteomes" id="UP000019402">
    <property type="component" value="Unassembled WGS sequence"/>
</dbReference>
<keyword evidence="2" id="KW-1185">Reference proteome</keyword>
<organism evidence="1 2">
    <name type="scientific">Saccharicrinis fermentans DSM 9555 = JCM 21142</name>
    <dbReference type="NCBI Taxonomy" id="869213"/>
    <lineage>
        <taxon>Bacteria</taxon>
        <taxon>Pseudomonadati</taxon>
        <taxon>Bacteroidota</taxon>
        <taxon>Bacteroidia</taxon>
        <taxon>Marinilabiliales</taxon>
        <taxon>Marinilabiliaceae</taxon>
        <taxon>Saccharicrinis</taxon>
    </lineage>
</organism>
<protein>
    <submittedName>
        <fullName evidence="1">Uncharacterized protein</fullName>
    </submittedName>
</protein>
<dbReference type="EMBL" id="BAMD01000065">
    <property type="protein sequence ID" value="GAF05041.1"/>
    <property type="molecule type" value="Genomic_DNA"/>
</dbReference>
<name>W7YKK1_9BACT</name>
<accession>W7YKK1</accession>
<dbReference type="AlphaFoldDB" id="W7YKK1"/>
<comment type="caution">
    <text evidence="1">The sequence shown here is derived from an EMBL/GenBank/DDBJ whole genome shotgun (WGS) entry which is preliminary data.</text>
</comment>
<reference evidence="1 2" key="1">
    <citation type="journal article" date="2014" name="Genome Announc.">
        <title>Draft Genome Sequence of Cytophaga fermentans JCM 21142T, a Facultative Anaerobe Isolated from Marine Mud.</title>
        <authorList>
            <person name="Starns D."/>
            <person name="Oshima K."/>
            <person name="Suda W."/>
            <person name="Iino T."/>
            <person name="Yuki M."/>
            <person name="Inoue J."/>
            <person name="Kitamura K."/>
            <person name="Iida T."/>
            <person name="Darby A."/>
            <person name="Hattori M."/>
            <person name="Ohkuma M."/>
        </authorList>
    </citation>
    <scope>NUCLEOTIDE SEQUENCE [LARGE SCALE GENOMIC DNA]</scope>
    <source>
        <strain evidence="1 2">JCM 21142</strain>
    </source>
</reference>
<sequence length="83" mass="9379">MKTGFQYDLTYLTLDRSKWQDIHILNQEKNVKLVMNRDTVLEVSYEKSIGQILGTSIEFHGSGSVDNILLKADGVPVFEGEGF</sequence>
<evidence type="ECO:0000313" key="1">
    <source>
        <dbReference type="EMBL" id="GAF05041.1"/>
    </source>
</evidence>
<evidence type="ECO:0000313" key="2">
    <source>
        <dbReference type="Proteomes" id="UP000019402"/>
    </source>
</evidence>
<proteinExistence type="predicted"/>